<evidence type="ECO:0000313" key="2">
    <source>
        <dbReference type="EMBL" id="MBY78286.1"/>
    </source>
</evidence>
<dbReference type="AlphaFoldDB" id="A0A2S2QKL5"/>
<organism evidence="2">
    <name type="scientific">Sipha flava</name>
    <name type="common">yellow sugarcane aphid</name>
    <dbReference type="NCBI Taxonomy" id="143950"/>
    <lineage>
        <taxon>Eukaryota</taxon>
        <taxon>Metazoa</taxon>
        <taxon>Ecdysozoa</taxon>
        <taxon>Arthropoda</taxon>
        <taxon>Hexapoda</taxon>
        <taxon>Insecta</taxon>
        <taxon>Pterygota</taxon>
        <taxon>Neoptera</taxon>
        <taxon>Paraneoptera</taxon>
        <taxon>Hemiptera</taxon>
        <taxon>Sternorrhyncha</taxon>
        <taxon>Aphidomorpha</taxon>
        <taxon>Aphidoidea</taxon>
        <taxon>Aphididae</taxon>
        <taxon>Sipha</taxon>
    </lineage>
</organism>
<name>A0A2S2QKL5_9HEMI</name>
<reference evidence="2" key="1">
    <citation type="submission" date="2018-04" db="EMBL/GenBank/DDBJ databases">
        <title>Transcriptome assembly of Sipha flava.</title>
        <authorList>
            <person name="Scully E.D."/>
            <person name="Geib S.M."/>
            <person name="Palmer N.A."/>
            <person name="Koch K."/>
            <person name="Bradshaw J."/>
            <person name="Heng-Moss T."/>
            <person name="Sarath G."/>
        </authorList>
    </citation>
    <scope>NUCLEOTIDE SEQUENCE</scope>
</reference>
<gene>
    <name evidence="2" type="ORF">g.42932</name>
    <name evidence="1" type="ORF">g.42940</name>
</gene>
<accession>A0A2S2QKL5</accession>
<sequence>MSERSSVLYHFTQFKLIAPEAVKKCISINNEEKSGQTIFLDKYNSKDFANIINTTNILKASNCMEMKDNENLKNNLNLLVEKNKLLKKTHDKKLAAFNSRLNIK</sequence>
<protein>
    <submittedName>
        <fullName evidence="2">Uncharacterized protein</fullName>
    </submittedName>
</protein>
<dbReference type="EMBL" id="GGMS01006835">
    <property type="protein sequence ID" value="MBY76038.1"/>
    <property type="molecule type" value="Transcribed_RNA"/>
</dbReference>
<dbReference type="EMBL" id="GGMS01009083">
    <property type="protein sequence ID" value="MBY78286.1"/>
    <property type="molecule type" value="Transcribed_RNA"/>
</dbReference>
<proteinExistence type="predicted"/>
<evidence type="ECO:0000313" key="1">
    <source>
        <dbReference type="EMBL" id="MBY76038.1"/>
    </source>
</evidence>